<name>A0A432WM32_9GAMM</name>
<proteinExistence type="predicted"/>
<evidence type="ECO:0000313" key="2">
    <source>
        <dbReference type="Proteomes" id="UP000287823"/>
    </source>
</evidence>
<dbReference type="RefSeq" id="WP_126797920.1">
    <property type="nucleotide sequence ID" value="NZ_PIPO01000001.1"/>
</dbReference>
<gene>
    <name evidence="1" type="ORF">CWE14_02470</name>
</gene>
<sequence length="147" mass="16828">MDRRFHIIYQELIELYRASLATGSRFPFLERRIRSEASLKSLAIVTEAVDQAVSSLEGKYSLRADAYLFLIVNIHQMVALPLAQHDSPVVLNDEIEQGIRRDTETIIRMAAESAGDRHDIPASHVLWGASKVLNELNLKSWRIWDRD</sequence>
<comment type="caution">
    <text evidence="1">The sequence shown here is derived from an EMBL/GenBank/DDBJ whole genome shotgun (WGS) entry which is preliminary data.</text>
</comment>
<accession>A0A432WM32</accession>
<dbReference type="EMBL" id="PIPO01000001">
    <property type="protein sequence ID" value="RUO34882.1"/>
    <property type="molecule type" value="Genomic_DNA"/>
</dbReference>
<organism evidence="1 2">
    <name type="scientific">Aliidiomarina soli</name>
    <dbReference type="NCBI Taxonomy" id="1928574"/>
    <lineage>
        <taxon>Bacteria</taxon>
        <taxon>Pseudomonadati</taxon>
        <taxon>Pseudomonadota</taxon>
        <taxon>Gammaproteobacteria</taxon>
        <taxon>Alteromonadales</taxon>
        <taxon>Idiomarinaceae</taxon>
        <taxon>Aliidiomarina</taxon>
    </lineage>
</organism>
<reference evidence="1 2" key="1">
    <citation type="journal article" date="2011" name="Front. Microbiol.">
        <title>Genomic signatures of strain selection and enhancement in Bacillus atrophaeus var. globigii, a historical biowarfare simulant.</title>
        <authorList>
            <person name="Gibbons H.S."/>
            <person name="Broomall S.M."/>
            <person name="McNew L.A."/>
            <person name="Daligault H."/>
            <person name="Chapman C."/>
            <person name="Bruce D."/>
            <person name="Karavis M."/>
            <person name="Krepps M."/>
            <person name="McGregor P.A."/>
            <person name="Hong C."/>
            <person name="Park K.H."/>
            <person name="Akmal A."/>
            <person name="Feldman A."/>
            <person name="Lin J.S."/>
            <person name="Chang W.E."/>
            <person name="Higgs B.W."/>
            <person name="Demirev P."/>
            <person name="Lindquist J."/>
            <person name="Liem A."/>
            <person name="Fochler E."/>
            <person name="Read T.D."/>
            <person name="Tapia R."/>
            <person name="Johnson S."/>
            <person name="Bishop-Lilly K.A."/>
            <person name="Detter C."/>
            <person name="Han C."/>
            <person name="Sozhamannan S."/>
            <person name="Rosenzweig C.N."/>
            <person name="Skowronski E.W."/>
        </authorList>
    </citation>
    <scope>NUCLEOTIDE SEQUENCE [LARGE SCALE GENOMIC DNA]</scope>
    <source>
        <strain evidence="1 2">Y4G10-17</strain>
    </source>
</reference>
<protein>
    <submittedName>
        <fullName evidence="1">Uncharacterized protein</fullName>
    </submittedName>
</protein>
<keyword evidence="2" id="KW-1185">Reference proteome</keyword>
<evidence type="ECO:0000313" key="1">
    <source>
        <dbReference type="EMBL" id="RUO34882.1"/>
    </source>
</evidence>
<dbReference type="AlphaFoldDB" id="A0A432WM32"/>
<dbReference type="Proteomes" id="UP000287823">
    <property type="component" value="Unassembled WGS sequence"/>
</dbReference>